<evidence type="ECO:0000313" key="3">
    <source>
        <dbReference type="Proteomes" id="UP000016511"/>
    </source>
</evidence>
<evidence type="ECO:0000313" key="2">
    <source>
        <dbReference type="EMBL" id="ERI07241.1"/>
    </source>
</evidence>
<name>U1Y8U5_ANEAE</name>
<keyword evidence="1" id="KW-1133">Transmembrane helix</keyword>
<protein>
    <submittedName>
        <fullName evidence="2">Uncharacterized protein</fullName>
    </submittedName>
</protein>
<reference evidence="2 3" key="1">
    <citation type="submission" date="2013-08" db="EMBL/GenBank/DDBJ databases">
        <authorList>
            <person name="Weinstock G."/>
            <person name="Sodergren E."/>
            <person name="Wylie T."/>
            <person name="Fulton L."/>
            <person name="Fulton R."/>
            <person name="Fronick C."/>
            <person name="O'Laughlin M."/>
            <person name="Godfrey J."/>
            <person name="Miner T."/>
            <person name="Herter B."/>
            <person name="Appelbaum E."/>
            <person name="Cordes M."/>
            <person name="Lek S."/>
            <person name="Wollam A."/>
            <person name="Pepin K.H."/>
            <person name="Palsikar V.B."/>
            <person name="Mitreva M."/>
            <person name="Wilson R.K."/>
        </authorList>
    </citation>
    <scope>NUCLEOTIDE SEQUENCE [LARGE SCALE GENOMIC DNA]</scope>
    <source>
        <strain evidence="2 3">ATCC 12856</strain>
    </source>
</reference>
<keyword evidence="1" id="KW-0812">Transmembrane</keyword>
<sequence length="83" mass="9062">MDKTKKRKNRRILFMQETSSAIMLVSFAVTVLSAIFNPDGRLGTALTSLGERLAGRFDQLLTMAPDAVDMGSTALAFVAHLFV</sequence>
<keyword evidence="1" id="KW-0472">Membrane</keyword>
<accession>U1Y8U5</accession>
<gene>
    <name evidence="2" type="ORF">HMPREF0083_04712</name>
</gene>
<dbReference type="Proteomes" id="UP000016511">
    <property type="component" value="Unassembled WGS sequence"/>
</dbReference>
<dbReference type="HOGENOM" id="CLU_2535298_0_0_9"/>
<feature type="transmembrane region" description="Helical" evidence="1">
    <location>
        <begin position="12"/>
        <end position="36"/>
    </location>
</feature>
<proteinExistence type="predicted"/>
<dbReference type="AlphaFoldDB" id="U1Y8U5"/>
<comment type="caution">
    <text evidence="2">The sequence shown here is derived from an EMBL/GenBank/DDBJ whole genome shotgun (WGS) entry which is preliminary data.</text>
</comment>
<keyword evidence="3" id="KW-1185">Reference proteome</keyword>
<dbReference type="EMBL" id="AWSJ01000287">
    <property type="protein sequence ID" value="ERI07241.1"/>
    <property type="molecule type" value="Genomic_DNA"/>
</dbReference>
<evidence type="ECO:0000256" key="1">
    <source>
        <dbReference type="SAM" id="Phobius"/>
    </source>
</evidence>
<dbReference type="STRING" id="649747.HMPREF0083_04712"/>
<organism evidence="2 3">
    <name type="scientific">Aneurinibacillus aneurinilyticus ATCC 12856</name>
    <dbReference type="NCBI Taxonomy" id="649747"/>
    <lineage>
        <taxon>Bacteria</taxon>
        <taxon>Bacillati</taxon>
        <taxon>Bacillota</taxon>
        <taxon>Bacilli</taxon>
        <taxon>Bacillales</taxon>
        <taxon>Paenibacillaceae</taxon>
        <taxon>Aneurinibacillus group</taxon>
        <taxon>Aneurinibacillus</taxon>
    </lineage>
</organism>
<dbReference type="PATRIC" id="fig|649747.3.peg.4242"/>